<evidence type="ECO:0000256" key="1">
    <source>
        <dbReference type="SAM" id="MobiDB-lite"/>
    </source>
</evidence>
<feature type="transmembrane region" description="Helical" evidence="2">
    <location>
        <begin position="80"/>
        <end position="101"/>
    </location>
</feature>
<proteinExistence type="predicted"/>
<reference evidence="3" key="1">
    <citation type="submission" date="2022-06" db="EMBL/GenBank/DDBJ databases">
        <authorList>
            <consortium name="SYNGENTA / RWTH Aachen University"/>
        </authorList>
    </citation>
    <scope>NUCLEOTIDE SEQUENCE</scope>
</reference>
<name>A0AAV0AFL6_PHAPC</name>
<dbReference type="Proteomes" id="UP001153365">
    <property type="component" value="Unassembled WGS sequence"/>
</dbReference>
<dbReference type="AlphaFoldDB" id="A0AAV0AFL6"/>
<evidence type="ECO:0000256" key="2">
    <source>
        <dbReference type="SAM" id="Phobius"/>
    </source>
</evidence>
<feature type="transmembrane region" description="Helical" evidence="2">
    <location>
        <begin position="6"/>
        <end position="23"/>
    </location>
</feature>
<feature type="transmembrane region" description="Helical" evidence="2">
    <location>
        <begin position="107"/>
        <end position="130"/>
    </location>
</feature>
<accession>A0AAV0AFL6</accession>
<feature type="compositionally biased region" description="Low complexity" evidence="1">
    <location>
        <begin position="241"/>
        <end position="252"/>
    </location>
</feature>
<sequence length="648" mass="73213">MGLLIPLGLAKLIFYSLTLWRAFKALKVPKTRRKIPRPVIRRTADDEVNKTPTIQTHASTNSLTASQRARRTKIKESLKVCLVWIIWSHLIYYLDLVYWAIPFYDELQFIFIIWLICLGPIAADTFMKYCVQRLVKPYEKSFDSILGTSHNILLVTVYILTSGPRYLNLRWQQWQAKRFNKSLLKARQEAPPTRLPSVINHHLKSILSGDSLDKVPKKTNPKNITTQASLSSASDTQPLTSSNFSHSSNDLSPYDPPYRMPTLSRKLSAGFSRSVSMTNSKRFLEIRSSEYRRAPSFEKPSNYFHATAHLNSLHEPKPVRFSKNSVSLPPVCQSPILRVDSDRIDKEEEDENNSIIIYSDRSLSYPEKCMEGSLISKIPTQNLTLKRPRTHEEDAVISGRKAKRHHNQAEKKSTISNGPDNLSPHLTDTIGRNSGELKGKKNQFKNGTDIENRTKDVFNLVSVKSSLLTGNRPKRDLRNPQCENTQPFSKLRSRDAGETPYVPFQMESNGYCQNILGKSYREVGEEQKTSSISQSSGRNHFSTALRSTGPKPAPFPPILSTKKLRSQKVTGKRSSSTKRSEANKKRLTITDHPYSLLVIKSKREISGKLGGGGAKKKKEHINGFQTIESNSNADDCSSTANILNKINA</sequence>
<protein>
    <submittedName>
        <fullName evidence="3">Expressed protein</fullName>
    </submittedName>
</protein>
<evidence type="ECO:0000313" key="3">
    <source>
        <dbReference type="EMBL" id="CAH7666920.1"/>
    </source>
</evidence>
<comment type="caution">
    <text evidence="3">The sequence shown here is derived from an EMBL/GenBank/DDBJ whole genome shotgun (WGS) entry which is preliminary data.</text>
</comment>
<feature type="compositionally biased region" description="Polar residues" evidence="1">
    <location>
        <begin position="529"/>
        <end position="546"/>
    </location>
</feature>
<feature type="transmembrane region" description="Helical" evidence="2">
    <location>
        <begin position="142"/>
        <end position="160"/>
    </location>
</feature>
<feature type="compositionally biased region" description="Polar residues" evidence="1">
    <location>
        <begin position="221"/>
        <end position="240"/>
    </location>
</feature>
<feature type="region of interest" description="Disordered" evidence="1">
    <location>
        <begin position="386"/>
        <end position="424"/>
    </location>
</feature>
<evidence type="ECO:0000313" key="4">
    <source>
        <dbReference type="Proteomes" id="UP001153365"/>
    </source>
</evidence>
<keyword evidence="2" id="KW-0812">Transmembrane</keyword>
<keyword evidence="4" id="KW-1185">Reference proteome</keyword>
<gene>
    <name evidence="3" type="ORF">PPACK8108_LOCUS1284</name>
</gene>
<organism evidence="3 4">
    <name type="scientific">Phakopsora pachyrhizi</name>
    <name type="common">Asian soybean rust disease fungus</name>
    <dbReference type="NCBI Taxonomy" id="170000"/>
    <lineage>
        <taxon>Eukaryota</taxon>
        <taxon>Fungi</taxon>
        <taxon>Dikarya</taxon>
        <taxon>Basidiomycota</taxon>
        <taxon>Pucciniomycotina</taxon>
        <taxon>Pucciniomycetes</taxon>
        <taxon>Pucciniales</taxon>
        <taxon>Phakopsoraceae</taxon>
        <taxon>Phakopsora</taxon>
    </lineage>
</organism>
<dbReference type="EMBL" id="CALTRL010000177">
    <property type="protein sequence ID" value="CAH7666920.1"/>
    <property type="molecule type" value="Genomic_DNA"/>
</dbReference>
<keyword evidence="2" id="KW-0472">Membrane</keyword>
<feature type="region of interest" description="Disordered" evidence="1">
    <location>
        <begin position="522"/>
        <end position="587"/>
    </location>
</feature>
<feature type="region of interest" description="Disordered" evidence="1">
    <location>
        <begin position="210"/>
        <end position="259"/>
    </location>
</feature>
<keyword evidence="2" id="KW-1133">Transmembrane helix</keyword>
<feature type="compositionally biased region" description="Polar residues" evidence="1">
    <location>
        <begin position="414"/>
        <end position="424"/>
    </location>
</feature>